<name>A0A2U2B7W2_9BACT</name>
<keyword evidence="1" id="KW-0732">Signal</keyword>
<sequence>MLKSKFLCIFFASFSLVAQSQSISKRIQFANYLVNKDFHEEGVFECKNILKELKLNQIQKDSVFYLKGWAEYNLKHLKESSFSFQKVSFQSTFYPKSILFGSYNLIHLGKYENATQVLNNFRPQNKINQHFINYLFAGIDLLQRDLPSFRKTVSLLPPDYYGFEKELKHLKILANRLETQKEKSPVFAGILSGIVPGSGQIYSGKTGQGIAALLMSTGLALVTIENYEKQGPEKFKTIFFGSVFSVFYIGNIYGAVFSAKIANNERHALINKQVLFDLHIPLRNVFD</sequence>
<gene>
    <name evidence="2" type="ORF">DDZ16_11060</name>
</gene>
<dbReference type="EMBL" id="QEWP01000008">
    <property type="protein sequence ID" value="PWD99134.1"/>
    <property type="molecule type" value="Genomic_DNA"/>
</dbReference>
<evidence type="ECO:0000313" key="3">
    <source>
        <dbReference type="Proteomes" id="UP000244956"/>
    </source>
</evidence>
<protein>
    <recommendedName>
        <fullName evidence="4">DUF5683 domain-containing protein</fullName>
    </recommendedName>
</protein>
<evidence type="ECO:0000313" key="2">
    <source>
        <dbReference type="EMBL" id="PWD99134.1"/>
    </source>
</evidence>
<dbReference type="OrthoDB" id="947679at2"/>
<evidence type="ECO:0000256" key="1">
    <source>
        <dbReference type="SAM" id="SignalP"/>
    </source>
</evidence>
<evidence type="ECO:0008006" key="4">
    <source>
        <dbReference type="Google" id="ProtNLM"/>
    </source>
</evidence>
<dbReference type="AlphaFoldDB" id="A0A2U2B7W2"/>
<keyword evidence="3" id="KW-1185">Reference proteome</keyword>
<organism evidence="2 3">
    <name type="scientific">Marinilabilia rubra</name>
    <dbReference type="NCBI Taxonomy" id="2162893"/>
    <lineage>
        <taxon>Bacteria</taxon>
        <taxon>Pseudomonadati</taxon>
        <taxon>Bacteroidota</taxon>
        <taxon>Bacteroidia</taxon>
        <taxon>Marinilabiliales</taxon>
        <taxon>Marinilabiliaceae</taxon>
        <taxon>Marinilabilia</taxon>
    </lineage>
</organism>
<dbReference type="RefSeq" id="WP_109264536.1">
    <property type="nucleotide sequence ID" value="NZ_QEWP01000008.1"/>
</dbReference>
<feature type="chain" id="PRO_5015538320" description="DUF5683 domain-containing protein" evidence="1">
    <location>
        <begin position="19"/>
        <end position="287"/>
    </location>
</feature>
<accession>A0A2U2B7W2</accession>
<feature type="signal peptide" evidence="1">
    <location>
        <begin position="1"/>
        <end position="18"/>
    </location>
</feature>
<dbReference type="Proteomes" id="UP000244956">
    <property type="component" value="Unassembled WGS sequence"/>
</dbReference>
<reference evidence="2 3" key="1">
    <citation type="submission" date="2018-05" db="EMBL/GenBank/DDBJ databases">
        <title>Marinilabilia rubrum sp. nov., isolated from saltern sediment.</title>
        <authorList>
            <person name="Zhang R."/>
        </authorList>
    </citation>
    <scope>NUCLEOTIDE SEQUENCE [LARGE SCALE GENOMIC DNA]</scope>
    <source>
        <strain evidence="2 3">WTE16</strain>
    </source>
</reference>
<comment type="caution">
    <text evidence="2">The sequence shown here is derived from an EMBL/GenBank/DDBJ whole genome shotgun (WGS) entry which is preliminary data.</text>
</comment>
<proteinExistence type="predicted"/>